<accession>A0AAV1QXF4</accession>
<evidence type="ECO:0000313" key="14">
    <source>
        <dbReference type="EMBL" id="CAK7324985.1"/>
    </source>
</evidence>
<protein>
    <recommendedName>
        <fullName evidence="13">Leucine-rich repeat-containing N-terminal plant-type domain-containing protein</fullName>
    </recommendedName>
</protein>
<evidence type="ECO:0000256" key="3">
    <source>
        <dbReference type="ARBA" id="ARBA00022475"/>
    </source>
</evidence>
<dbReference type="AlphaFoldDB" id="A0AAV1QXF4"/>
<organism evidence="14 15">
    <name type="scientific">Dovyalis caffra</name>
    <dbReference type="NCBI Taxonomy" id="77055"/>
    <lineage>
        <taxon>Eukaryota</taxon>
        <taxon>Viridiplantae</taxon>
        <taxon>Streptophyta</taxon>
        <taxon>Embryophyta</taxon>
        <taxon>Tracheophyta</taxon>
        <taxon>Spermatophyta</taxon>
        <taxon>Magnoliopsida</taxon>
        <taxon>eudicotyledons</taxon>
        <taxon>Gunneridae</taxon>
        <taxon>Pentapetalae</taxon>
        <taxon>rosids</taxon>
        <taxon>fabids</taxon>
        <taxon>Malpighiales</taxon>
        <taxon>Salicaceae</taxon>
        <taxon>Flacourtieae</taxon>
        <taxon>Dovyalis</taxon>
    </lineage>
</organism>
<evidence type="ECO:0000256" key="9">
    <source>
        <dbReference type="ARBA" id="ARBA00023136"/>
    </source>
</evidence>
<comment type="subcellular location">
    <subcellularLocation>
        <location evidence="1">Cell membrane</location>
        <topology evidence="1">Single-pass type I membrane protein</topology>
    </subcellularLocation>
</comment>
<keyword evidence="9" id="KW-0472">Membrane</keyword>
<dbReference type="Proteomes" id="UP001314170">
    <property type="component" value="Unassembled WGS sequence"/>
</dbReference>
<dbReference type="InterPro" id="IPR046956">
    <property type="entry name" value="RLP23-like"/>
</dbReference>
<dbReference type="Gene3D" id="3.80.10.10">
    <property type="entry name" value="Ribonuclease Inhibitor"/>
    <property type="match status" value="3"/>
</dbReference>
<evidence type="ECO:0000256" key="11">
    <source>
        <dbReference type="ARBA" id="ARBA00023180"/>
    </source>
</evidence>
<keyword evidence="15" id="KW-1185">Reference proteome</keyword>
<dbReference type="FunFam" id="3.80.10.10:FF:000213">
    <property type="entry name" value="Tyrosine-sulfated glycopeptide receptor 1"/>
    <property type="match status" value="1"/>
</dbReference>
<dbReference type="SUPFAM" id="SSF52058">
    <property type="entry name" value="L domain-like"/>
    <property type="match status" value="1"/>
</dbReference>
<keyword evidence="11" id="KW-0325">Glycoprotein</keyword>
<evidence type="ECO:0000256" key="4">
    <source>
        <dbReference type="ARBA" id="ARBA00022614"/>
    </source>
</evidence>
<keyword evidence="5" id="KW-0812">Transmembrane</keyword>
<dbReference type="GO" id="GO:0005886">
    <property type="term" value="C:plasma membrane"/>
    <property type="evidence" value="ECO:0007669"/>
    <property type="project" value="UniProtKB-SubCell"/>
</dbReference>
<gene>
    <name evidence="14" type="ORF">DCAF_LOCUS2656</name>
</gene>
<dbReference type="Pfam" id="PF08263">
    <property type="entry name" value="LRRNT_2"/>
    <property type="match status" value="1"/>
</dbReference>
<dbReference type="InterPro" id="IPR001611">
    <property type="entry name" value="Leu-rich_rpt"/>
</dbReference>
<keyword evidence="10" id="KW-0675">Receptor</keyword>
<keyword evidence="8" id="KW-1133">Transmembrane helix</keyword>
<comment type="caution">
    <text evidence="14">The sequence shown here is derived from an EMBL/GenBank/DDBJ whole genome shotgun (WGS) entry which is preliminary data.</text>
</comment>
<evidence type="ECO:0000256" key="5">
    <source>
        <dbReference type="ARBA" id="ARBA00022692"/>
    </source>
</evidence>
<dbReference type="InterPro" id="IPR013210">
    <property type="entry name" value="LRR_N_plant-typ"/>
</dbReference>
<evidence type="ECO:0000256" key="2">
    <source>
        <dbReference type="ARBA" id="ARBA00009592"/>
    </source>
</evidence>
<dbReference type="PANTHER" id="PTHR48063">
    <property type="entry name" value="LRR RECEPTOR-LIKE KINASE"/>
    <property type="match status" value="1"/>
</dbReference>
<proteinExistence type="inferred from homology"/>
<dbReference type="PRINTS" id="PR00019">
    <property type="entry name" value="LEURICHRPT"/>
</dbReference>
<evidence type="ECO:0000256" key="8">
    <source>
        <dbReference type="ARBA" id="ARBA00022989"/>
    </source>
</evidence>
<comment type="similarity">
    <text evidence="2">Belongs to the RLP family.</text>
</comment>
<evidence type="ECO:0000313" key="15">
    <source>
        <dbReference type="Proteomes" id="UP001314170"/>
    </source>
</evidence>
<keyword evidence="3" id="KW-1003">Cell membrane</keyword>
<feature type="signal peptide" evidence="12">
    <location>
        <begin position="1"/>
        <end position="24"/>
    </location>
</feature>
<dbReference type="SUPFAM" id="SSF52047">
    <property type="entry name" value="RNI-like"/>
    <property type="match status" value="1"/>
</dbReference>
<feature type="domain" description="Leucine-rich repeat-containing N-terminal plant-type" evidence="13">
    <location>
        <begin position="24"/>
        <end position="62"/>
    </location>
</feature>
<evidence type="ECO:0000259" key="13">
    <source>
        <dbReference type="Pfam" id="PF08263"/>
    </source>
</evidence>
<dbReference type="InterPro" id="IPR003591">
    <property type="entry name" value="Leu-rich_rpt_typical-subtyp"/>
</dbReference>
<evidence type="ECO:0000256" key="7">
    <source>
        <dbReference type="ARBA" id="ARBA00022737"/>
    </source>
</evidence>
<evidence type="ECO:0000256" key="12">
    <source>
        <dbReference type="SAM" id="SignalP"/>
    </source>
</evidence>
<keyword evidence="7" id="KW-0677">Repeat</keyword>
<feature type="chain" id="PRO_5043864077" description="Leucine-rich repeat-containing N-terminal plant-type domain-containing protein" evidence="12">
    <location>
        <begin position="25"/>
        <end position="774"/>
    </location>
</feature>
<dbReference type="InterPro" id="IPR032675">
    <property type="entry name" value="LRR_dom_sf"/>
</dbReference>
<keyword evidence="6 12" id="KW-0732">Signal</keyword>
<name>A0AAV1QXF4_9ROSI</name>
<dbReference type="SMART" id="SM00369">
    <property type="entry name" value="LRR_TYP"/>
    <property type="match status" value="8"/>
</dbReference>
<evidence type="ECO:0000256" key="6">
    <source>
        <dbReference type="ARBA" id="ARBA00022729"/>
    </source>
</evidence>
<keyword evidence="4" id="KW-0433">Leucine-rich repeat</keyword>
<reference evidence="14 15" key="1">
    <citation type="submission" date="2024-01" db="EMBL/GenBank/DDBJ databases">
        <authorList>
            <person name="Waweru B."/>
        </authorList>
    </citation>
    <scope>NUCLEOTIDE SEQUENCE [LARGE SCALE GENOMIC DNA]</scope>
</reference>
<dbReference type="Pfam" id="PF13855">
    <property type="entry name" value="LRR_8"/>
    <property type="match status" value="1"/>
</dbReference>
<sequence length="774" mass="86693">MRFENLYSVLPLLLLFLNCKGCMEEERDALLQIRSSTNNPEGTAFSNWYGEDCCHWEGVECDVSNSYVIKIIFHYRMKEQSSTEKWHPNATLFAQFKGLQELHLPGNQIEEFIAPNALHELKYLQKVDLRDNLLADGSHLCWGNMPSLHFLDLSRNKFHGDIPKCLCDSQSLRELQLSNNQLQGNIDACFSNITTLRYLDLSSNLFNGTFPSSLFHNLPNIESFIISRNKFNDAISLAIFANLSKLKHLDISFNADLEIETESPVWSPSFNLNQLKLAACNLNKQTGKRIPSFISTQYHLQYLDLSYNSLVGSIPLSLLFNVSSELRIRGNNLSGSFPRSQGNMSSQLAVLDVSENLLYGSLPAAINSILPELRHLNASRNNFVGSLPESFGAMKQLQILDLSQNDFEGKIPHSMKSNITSFQYLRLSGNNLQGEALPRNSSWCNLRWLFLERNHFTGLSLDGLSKCSSLLMLSIHSNAFSGELSRNFPVFPQLRLLILRENHFEGRIPLQVCQMKHLNVLDLSQNDLSGDVPTCLDNITSWTEESVSNHFDSHSWFASVDLFFDNRFSVLYYDLFPLVPSMDVSSNKLTGAVSLQISKLKAILWLNMSNNLLTGPIPTLANLSYLESLDLSNNKFFGALPPHLDDNPFLVIFNVSFNNLSGPIPSATQFSTFDNSSYLGNPNLCGKPLKKKCFRELVGSPSVKRSPSVKGSPSNLCSVRSISREPDKGAIETVDSPSGNLLRTVKCQDMAKECIEEGLAPLLPYAATSVPNLL</sequence>
<dbReference type="PANTHER" id="PTHR48063:SF98">
    <property type="entry name" value="LRR RECEPTOR-LIKE SERINE_THREONINE-PROTEIN KINASE FLS2"/>
    <property type="match status" value="1"/>
</dbReference>
<dbReference type="EMBL" id="CAWUPB010000816">
    <property type="protein sequence ID" value="CAK7324985.1"/>
    <property type="molecule type" value="Genomic_DNA"/>
</dbReference>
<dbReference type="Pfam" id="PF00560">
    <property type="entry name" value="LRR_1"/>
    <property type="match status" value="5"/>
</dbReference>
<evidence type="ECO:0000256" key="1">
    <source>
        <dbReference type="ARBA" id="ARBA00004251"/>
    </source>
</evidence>
<evidence type="ECO:0000256" key="10">
    <source>
        <dbReference type="ARBA" id="ARBA00023170"/>
    </source>
</evidence>
<dbReference type="FunFam" id="3.80.10.10:FF:000383">
    <property type="entry name" value="Leucine-rich repeat receptor protein kinase EMS1"/>
    <property type="match status" value="1"/>
</dbReference>